<reference evidence="2" key="1">
    <citation type="journal article" date="2021" name="Proc. Natl. Acad. Sci. U.S.A.">
        <title>A Catalog of Tens of Thousands of Viruses from Human Metagenomes Reveals Hidden Associations with Chronic Diseases.</title>
        <authorList>
            <person name="Tisza M.J."/>
            <person name="Buck C.B."/>
        </authorList>
    </citation>
    <scope>NUCLEOTIDE SEQUENCE</scope>
    <source>
        <strain evidence="2">CtGMq5</strain>
    </source>
</reference>
<protein>
    <submittedName>
        <fullName evidence="2">Uncharacterized protein</fullName>
    </submittedName>
</protein>
<name>A0A8S5NPE8_9CAUD</name>
<dbReference type="EMBL" id="BK015206">
    <property type="protein sequence ID" value="DAD95923.1"/>
    <property type="molecule type" value="Genomic_DNA"/>
</dbReference>
<accession>A0A8S5NPE8</accession>
<feature type="coiled-coil region" evidence="1">
    <location>
        <begin position="152"/>
        <end position="186"/>
    </location>
</feature>
<evidence type="ECO:0000256" key="1">
    <source>
        <dbReference type="SAM" id="Coils"/>
    </source>
</evidence>
<organism evidence="2">
    <name type="scientific">Siphoviridae sp. ctGMq5</name>
    <dbReference type="NCBI Taxonomy" id="2826220"/>
    <lineage>
        <taxon>Viruses</taxon>
        <taxon>Duplodnaviria</taxon>
        <taxon>Heunggongvirae</taxon>
        <taxon>Uroviricota</taxon>
        <taxon>Caudoviricetes</taxon>
    </lineage>
</organism>
<proteinExistence type="predicted"/>
<keyword evidence="1" id="KW-0175">Coiled coil</keyword>
<sequence length="203" mass="23033">MSKDNDIRYNGSGYYDETAYKAMKNMDRGGTHKMSDINNYTTGEIWEMEATNGITKEVVLIQCFGSYAAALTLMDNEPKQNALAVKSLSLKYVDCGRLGYCFYDKLTNYIRTLSDGDIAELKRSIADALELPMPEMLESPQLEKQVETDLAVKAAILDSEATQKKCEELREKLTNAEYKASSMARERDIYKKLYEQILDKVIP</sequence>
<evidence type="ECO:0000313" key="2">
    <source>
        <dbReference type="EMBL" id="DAD95923.1"/>
    </source>
</evidence>